<gene>
    <name evidence="3" type="ORF">OH76DRAFT_423072</name>
</gene>
<evidence type="ECO:0000259" key="2">
    <source>
        <dbReference type="PROSITE" id="PS50181"/>
    </source>
</evidence>
<evidence type="ECO:0000313" key="3">
    <source>
        <dbReference type="EMBL" id="RDX56851.1"/>
    </source>
</evidence>
<protein>
    <recommendedName>
        <fullName evidence="2">F-box domain-containing protein</fullName>
    </recommendedName>
</protein>
<dbReference type="Pfam" id="PF12937">
    <property type="entry name" value="F-box-like"/>
    <property type="match status" value="1"/>
</dbReference>
<dbReference type="OrthoDB" id="2322499at2759"/>
<reference evidence="3 4" key="1">
    <citation type="journal article" date="2018" name="Biotechnol. Biofuels">
        <title>Integrative visual omics of the white-rot fungus Polyporus brumalis exposes the biotechnological potential of its oxidative enzymes for delignifying raw plant biomass.</title>
        <authorList>
            <person name="Miyauchi S."/>
            <person name="Rancon A."/>
            <person name="Drula E."/>
            <person name="Hage H."/>
            <person name="Chaduli D."/>
            <person name="Favel A."/>
            <person name="Grisel S."/>
            <person name="Henrissat B."/>
            <person name="Herpoel-Gimbert I."/>
            <person name="Ruiz-Duenas F.J."/>
            <person name="Chevret D."/>
            <person name="Hainaut M."/>
            <person name="Lin J."/>
            <person name="Wang M."/>
            <person name="Pangilinan J."/>
            <person name="Lipzen A."/>
            <person name="Lesage-Meessen L."/>
            <person name="Navarro D."/>
            <person name="Riley R."/>
            <person name="Grigoriev I.V."/>
            <person name="Zhou S."/>
            <person name="Raouche S."/>
            <person name="Rosso M.N."/>
        </authorList>
    </citation>
    <scope>NUCLEOTIDE SEQUENCE [LARGE SCALE GENOMIC DNA]</scope>
    <source>
        <strain evidence="3 4">BRFM 1820</strain>
    </source>
</reference>
<dbReference type="SUPFAM" id="SSF81383">
    <property type="entry name" value="F-box domain"/>
    <property type="match status" value="1"/>
</dbReference>
<accession>A0A371DWH4</accession>
<dbReference type="Proteomes" id="UP000256964">
    <property type="component" value="Unassembled WGS sequence"/>
</dbReference>
<dbReference type="InterPro" id="IPR001810">
    <property type="entry name" value="F-box_dom"/>
</dbReference>
<feature type="region of interest" description="Disordered" evidence="1">
    <location>
        <begin position="1"/>
        <end position="28"/>
    </location>
</feature>
<keyword evidence="4" id="KW-1185">Reference proteome</keyword>
<dbReference type="PROSITE" id="PS50181">
    <property type="entry name" value="FBOX"/>
    <property type="match status" value="1"/>
</dbReference>
<proteinExistence type="predicted"/>
<name>A0A371DWH4_9APHY</name>
<dbReference type="Gene3D" id="1.20.1280.50">
    <property type="match status" value="1"/>
</dbReference>
<organism evidence="3 4">
    <name type="scientific">Lentinus brumalis</name>
    <dbReference type="NCBI Taxonomy" id="2498619"/>
    <lineage>
        <taxon>Eukaryota</taxon>
        <taxon>Fungi</taxon>
        <taxon>Dikarya</taxon>
        <taxon>Basidiomycota</taxon>
        <taxon>Agaricomycotina</taxon>
        <taxon>Agaricomycetes</taxon>
        <taxon>Polyporales</taxon>
        <taxon>Polyporaceae</taxon>
        <taxon>Lentinus</taxon>
    </lineage>
</organism>
<dbReference type="InterPro" id="IPR036047">
    <property type="entry name" value="F-box-like_dom_sf"/>
</dbReference>
<sequence length="123" mass="14157">MPPRKRTKNSQISLPAEESAQVVPAATRRNLRGRRGGLKDMLEMPLDVLMGIFTFMHPRDLLNLARTNTAFRTFLLERSAQQLWKSSMAHVGDLPPCPTYMSEPEYINLLFFTHCHVRIASWM</sequence>
<dbReference type="AlphaFoldDB" id="A0A371DWH4"/>
<feature type="domain" description="F-box" evidence="2">
    <location>
        <begin position="38"/>
        <end position="87"/>
    </location>
</feature>
<evidence type="ECO:0000313" key="4">
    <source>
        <dbReference type="Proteomes" id="UP000256964"/>
    </source>
</evidence>
<evidence type="ECO:0000256" key="1">
    <source>
        <dbReference type="SAM" id="MobiDB-lite"/>
    </source>
</evidence>
<dbReference type="EMBL" id="KZ857380">
    <property type="protein sequence ID" value="RDX56851.1"/>
    <property type="molecule type" value="Genomic_DNA"/>
</dbReference>
<dbReference type="CDD" id="cd09917">
    <property type="entry name" value="F-box_SF"/>
    <property type="match status" value="1"/>
</dbReference>